<evidence type="ECO:0000259" key="3">
    <source>
        <dbReference type="Pfam" id="PF14432"/>
    </source>
</evidence>
<dbReference type="OrthoDB" id="1853681at2759"/>
<dbReference type="Proteomes" id="UP000631114">
    <property type="component" value="Unassembled WGS sequence"/>
</dbReference>
<feature type="repeat" description="PPR" evidence="2">
    <location>
        <begin position="53"/>
        <end position="87"/>
    </location>
</feature>
<dbReference type="FunFam" id="1.25.40.10:FF:000031">
    <property type="entry name" value="Pentatricopeptide repeat-containing protein mitochondrial"/>
    <property type="match status" value="1"/>
</dbReference>
<dbReference type="InterPro" id="IPR046849">
    <property type="entry name" value="E2_motif"/>
</dbReference>
<reference evidence="4 5" key="1">
    <citation type="submission" date="2020-10" db="EMBL/GenBank/DDBJ databases">
        <title>The Coptis chinensis genome and diversification of protoberbering-type alkaloids.</title>
        <authorList>
            <person name="Wang B."/>
            <person name="Shu S."/>
            <person name="Song C."/>
            <person name="Liu Y."/>
        </authorList>
    </citation>
    <scope>NUCLEOTIDE SEQUENCE [LARGE SCALE GENOMIC DNA]</scope>
    <source>
        <strain evidence="4">HL-2020</strain>
        <tissue evidence="4">Leaf</tissue>
    </source>
</reference>
<dbReference type="FunFam" id="1.25.40.10:FF:000073">
    <property type="entry name" value="Pentatricopeptide repeat-containing protein chloroplastic"/>
    <property type="match status" value="1"/>
</dbReference>
<name>A0A835MBZ9_9MAGN</name>
<dbReference type="Pfam" id="PF13041">
    <property type="entry name" value="PPR_2"/>
    <property type="match status" value="1"/>
</dbReference>
<dbReference type="GO" id="GO:0009451">
    <property type="term" value="P:RNA modification"/>
    <property type="evidence" value="ECO:0007669"/>
    <property type="project" value="InterPro"/>
</dbReference>
<feature type="repeat" description="PPR" evidence="2">
    <location>
        <begin position="256"/>
        <end position="290"/>
    </location>
</feature>
<dbReference type="NCBIfam" id="TIGR00756">
    <property type="entry name" value="PPR"/>
    <property type="match status" value="3"/>
</dbReference>
<dbReference type="Pfam" id="PF20430">
    <property type="entry name" value="Eplus_motif"/>
    <property type="match status" value="1"/>
</dbReference>
<dbReference type="InterPro" id="IPR046848">
    <property type="entry name" value="E_motif"/>
</dbReference>
<dbReference type="FunFam" id="1.25.40.10:FF:000196">
    <property type="entry name" value="Pentatricopeptide repeat-containing protein At4g14850"/>
    <property type="match status" value="1"/>
</dbReference>
<evidence type="ECO:0000313" key="5">
    <source>
        <dbReference type="Proteomes" id="UP000631114"/>
    </source>
</evidence>
<organism evidence="4 5">
    <name type="scientific">Coptis chinensis</name>
    <dbReference type="NCBI Taxonomy" id="261450"/>
    <lineage>
        <taxon>Eukaryota</taxon>
        <taxon>Viridiplantae</taxon>
        <taxon>Streptophyta</taxon>
        <taxon>Embryophyta</taxon>
        <taxon>Tracheophyta</taxon>
        <taxon>Spermatophyta</taxon>
        <taxon>Magnoliopsida</taxon>
        <taxon>Ranunculales</taxon>
        <taxon>Ranunculaceae</taxon>
        <taxon>Coptidoideae</taxon>
        <taxon>Coptis</taxon>
    </lineage>
</organism>
<comment type="caution">
    <text evidence="4">The sequence shown here is derived from an EMBL/GenBank/DDBJ whole genome shotgun (WGS) entry which is preliminary data.</text>
</comment>
<dbReference type="EMBL" id="JADFTS010000002">
    <property type="protein sequence ID" value="KAF9618191.1"/>
    <property type="molecule type" value="Genomic_DNA"/>
</dbReference>
<accession>A0A835MBZ9</accession>
<feature type="non-terminal residue" evidence="4">
    <location>
        <position position="647"/>
    </location>
</feature>
<dbReference type="Gene3D" id="1.25.40.10">
    <property type="entry name" value="Tetratricopeptide repeat domain"/>
    <property type="match status" value="3"/>
</dbReference>
<dbReference type="GO" id="GO:0003723">
    <property type="term" value="F:RNA binding"/>
    <property type="evidence" value="ECO:0007669"/>
    <property type="project" value="InterPro"/>
</dbReference>
<dbReference type="Pfam" id="PF01535">
    <property type="entry name" value="PPR"/>
    <property type="match status" value="5"/>
</dbReference>
<evidence type="ECO:0000256" key="2">
    <source>
        <dbReference type="PROSITE-ProRule" id="PRU00708"/>
    </source>
</evidence>
<evidence type="ECO:0000256" key="1">
    <source>
        <dbReference type="ARBA" id="ARBA00022737"/>
    </source>
</evidence>
<dbReference type="GO" id="GO:0008270">
    <property type="term" value="F:zinc ion binding"/>
    <property type="evidence" value="ECO:0007669"/>
    <property type="project" value="InterPro"/>
</dbReference>
<dbReference type="InterPro" id="IPR002885">
    <property type="entry name" value="PPR_rpt"/>
</dbReference>
<keyword evidence="1" id="KW-0677">Repeat</keyword>
<dbReference type="Pfam" id="PF14432">
    <property type="entry name" value="DYW_deaminase"/>
    <property type="match status" value="1"/>
</dbReference>
<dbReference type="Pfam" id="PF20431">
    <property type="entry name" value="E_motif"/>
    <property type="match status" value="1"/>
</dbReference>
<dbReference type="PANTHER" id="PTHR47926">
    <property type="entry name" value="PENTATRICOPEPTIDE REPEAT-CONTAINING PROTEIN"/>
    <property type="match status" value="1"/>
</dbReference>
<gene>
    <name evidence="4" type="ORF">IFM89_000660</name>
</gene>
<keyword evidence="5" id="KW-1185">Reference proteome</keyword>
<dbReference type="AlphaFoldDB" id="A0A835MBZ9"/>
<dbReference type="InterPro" id="IPR032867">
    <property type="entry name" value="DYW_dom"/>
</dbReference>
<feature type="repeat" description="PPR" evidence="2">
    <location>
        <begin position="155"/>
        <end position="189"/>
    </location>
</feature>
<protein>
    <recommendedName>
        <fullName evidence="3">DYW domain-containing protein</fullName>
    </recommendedName>
</protein>
<evidence type="ECO:0000313" key="4">
    <source>
        <dbReference type="EMBL" id="KAF9618191.1"/>
    </source>
</evidence>
<dbReference type="InterPro" id="IPR011990">
    <property type="entry name" value="TPR-like_helical_dom_sf"/>
</dbReference>
<dbReference type="InterPro" id="IPR046960">
    <property type="entry name" value="PPR_At4g14850-like_plant"/>
</dbReference>
<dbReference type="SUPFAM" id="SSF48452">
    <property type="entry name" value="TPR-like"/>
    <property type="match status" value="1"/>
</dbReference>
<proteinExistence type="predicted"/>
<sequence>TGVIAHGEQIHSLIYKDGFESDLFVGSALVNMYAKCCDMELGMRVFDEMPERNLVSWNSMIVGFSQNKLYDLAVEFFRDVIKESLISPDQVSFSSALSACGNTGWLVFGKQVHGVAVKYGLVGLAYVQNSILDMYSKCGSFDDAVNLFSTMEDRDVIAWNVISMGCVHNDCYEEACNYFWFMIREGISPDEASFSTALHASANLAALDQGILIHGQIIKYGFIENVCVCSPLITMYARCGCLTDANRVFEEIENRNVVCWTALIAAYHQHGIGDRVIELFEEMLAEGTDPDYITYVSVLSACSHSKRVKEGFHYFNSMSNVHKMKPGPEHYSCMVDMLSRAGLLYEAKEFIESMPIKPDPSVWGALLGACRNYNNLEMAKEVAERLFEIEPNNSGNYVLLSNIYTHYGRLEEADEIRRRMGVNRVRKDRGCSWIDIKNKTYVFTVHDKSHPQTVQIYEMLGKLAELVKKKGYVAETQLAVSSKEEHKEQNLWYHSEKLALAFGLLSLPVGVPIRIKKNLRSCVDCHTVIKLASEIFNREIIVRDINRYHRFSGGLCSCGDYCTLVLDVVELVASRPMLQNMLQLKGCTMPGKFSTRAAQAVKCDTSCSNNLAPSGRDAVGVHDSLMKNECLLLFTMLRLFKMYPKNG</sequence>
<dbReference type="PROSITE" id="PS51375">
    <property type="entry name" value="PPR"/>
    <property type="match status" value="3"/>
</dbReference>
<dbReference type="PANTHER" id="PTHR47926:SF418">
    <property type="entry name" value="(WILD MALAYSIAN BANANA) HYPOTHETICAL PROTEIN"/>
    <property type="match status" value="1"/>
</dbReference>
<feature type="domain" description="DYW" evidence="3">
    <location>
        <begin position="471"/>
        <end position="561"/>
    </location>
</feature>
<dbReference type="FunFam" id="1.25.40.10:FF:000366">
    <property type="entry name" value="Pentatricopeptide (PPR) repeat-containing protein"/>
    <property type="match status" value="1"/>
</dbReference>